<dbReference type="Pfam" id="PF10973">
    <property type="entry name" value="DUF2799"/>
    <property type="match status" value="1"/>
</dbReference>
<evidence type="ECO:0000313" key="1">
    <source>
        <dbReference type="EMBL" id="NLS13885.1"/>
    </source>
</evidence>
<organism evidence="1 2">
    <name type="scientific">Vibrio agarilyticus</name>
    <dbReference type="NCBI Taxonomy" id="2726741"/>
    <lineage>
        <taxon>Bacteria</taxon>
        <taxon>Pseudomonadati</taxon>
        <taxon>Pseudomonadota</taxon>
        <taxon>Gammaproteobacteria</taxon>
        <taxon>Vibrionales</taxon>
        <taxon>Vibrionaceae</taxon>
        <taxon>Vibrio</taxon>
    </lineage>
</organism>
<accession>A0A7X8YHS5</accession>
<dbReference type="PROSITE" id="PS51257">
    <property type="entry name" value="PROKAR_LIPOPROTEIN"/>
    <property type="match status" value="1"/>
</dbReference>
<dbReference type="Proteomes" id="UP000535589">
    <property type="component" value="Unassembled WGS sequence"/>
</dbReference>
<dbReference type="EMBL" id="JABAIK010000013">
    <property type="protein sequence ID" value="NLS13885.1"/>
    <property type="molecule type" value="Genomic_DNA"/>
</dbReference>
<keyword evidence="2" id="KW-1185">Reference proteome</keyword>
<dbReference type="AlphaFoldDB" id="A0A7X8YHS5"/>
<comment type="caution">
    <text evidence="1">The sequence shown here is derived from an EMBL/GenBank/DDBJ whole genome shotgun (WGS) entry which is preliminary data.</text>
</comment>
<sequence>MKQIAPIIMIFALAGCTTMTYPTSQSPAVWEEFGQTQALDGELKMTETGLMAKAPVVDPGLYQAYSSGYDAGLAVYCNRDPYEMGISGEIYRGICDGINPSFADDYNEGMEMGNSGFTGDY</sequence>
<proteinExistence type="predicted"/>
<dbReference type="InterPro" id="IPR021242">
    <property type="entry name" value="DUF2799"/>
</dbReference>
<gene>
    <name evidence="1" type="ORF">HGP28_13405</name>
</gene>
<protein>
    <submittedName>
        <fullName evidence="1">DUF2799 domain-containing protein</fullName>
    </submittedName>
</protein>
<reference evidence="1 2" key="1">
    <citation type="submission" date="2020-04" db="EMBL/GenBank/DDBJ databases">
        <title>Vibrio sp. SM6, a novel species isolated from seawater.</title>
        <authorList>
            <person name="Wang X."/>
        </authorList>
    </citation>
    <scope>NUCLEOTIDE SEQUENCE [LARGE SCALE GENOMIC DNA]</scope>
    <source>
        <strain evidence="1 2">SM6</strain>
    </source>
</reference>
<name>A0A7X8YHS5_9VIBR</name>
<dbReference type="RefSeq" id="WP_168836979.1">
    <property type="nucleotide sequence ID" value="NZ_JABAIK010000013.1"/>
</dbReference>
<evidence type="ECO:0000313" key="2">
    <source>
        <dbReference type="Proteomes" id="UP000535589"/>
    </source>
</evidence>